<dbReference type="RefSeq" id="WP_129129170.1">
    <property type="nucleotide sequence ID" value="NZ_SDHW01000001.1"/>
</dbReference>
<dbReference type="Proteomes" id="UP000290204">
    <property type="component" value="Unassembled WGS sequence"/>
</dbReference>
<dbReference type="AlphaFoldDB" id="A0A4Q1CL98"/>
<gene>
    <name evidence="1" type="ORF">ESA94_01945</name>
</gene>
<accession>A0A4Q1CL98</accession>
<evidence type="ECO:0000313" key="1">
    <source>
        <dbReference type="EMBL" id="RXK61798.1"/>
    </source>
</evidence>
<name>A0A4Q1CL98_9BACT</name>
<organism evidence="1 2">
    <name type="scientific">Lacibacter luteus</name>
    <dbReference type="NCBI Taxonomy" id="2508719"/>
    <lineage>
        <taxon>Bacteria</taxon>
        <taxon>Pseudomonadati</taxon>
        <taxon>Bacteroidota</taxon>
        <taxon>Chitinophagia</taxon>
        <taxon>Chitinophagales</taxon>
        <taxon>Chitinophagaceae</taxon>
        <taxon>Lacibacter</taxon>
    </lineage>
</organism>
<keyword evidence="2" id="KW-1185">Reference proteome</keyword>
<comment type="caution">
    <text evidence="1">The sequence shown here is derived from an EMBL/GenBank/DDBJ whole genome shotgun (WGS) entry which is preliminary data.</text>
</comment>
<reference evidence="1 2" key="1">
    <citation type="submission" date="2019-01" db="EMBL/GenBank/DDBJ databases">
        <title>Lacibacter sp. strain TTM-7.</title>
        <authorList>
            <person name="Chen W.-M."/>
        </authorList>
    </citation>
    <scope>NUCLEOTIDE SEQUENCE [LARGE SCALE GENOMIC DNA]</scope>
    <source>
        <strain evidence="1 2">TTM-7</strain>
    </source>
</reference>
<proteinExistence type="predicted"/>
<dbReference type="EMBL" id="SDHW01000001">
    <property type="protein sequence ID" value="RXK61798.1"/>
    <property type="molecule type" value="Genomic_DNA"/>
</dbReference>
<sequence length="206" mass="23165">MKIILPIAIVLFVTVISCAKSDPLKPNKVQDEKNSGPLFLFSKPVPNKLPKDYNLLVNKLKAGTISFEEFYTQLQGLIKPYKRNNGSNSSSAISGRQFGPWSYIPSYCDSENDPVGCREFWRTECMSFCMEKYYMLADALMMEEEAAYVDYSAAINLCNDSFINNNQRDSCKNAAATDYATRLNPIISAYNYASNELYTCEAGCGY</sequence>
<protein>
    <submittedName>
        <fullName evidence="1">Uncharacterized protein</fullName>
    </submittedName>
</protein>
<evidence type="ECO:0000313" key="2">
    <source>
        <dbReference type="Proteomes" id="UP000290204"/>
    </source>
</evidence>
<dbReference type="PROSITE" id="PS51257">
    <property type="entry name" value="PROKAR_LIPOPROTEIN"/>
    <property type="match status" value="1"/>
</dbReference>